<evidence type="ECO:0000256" key="8">
    <source>
        <dbReference type="ARBA" id="ARBA00022833"/>
    </source>
</evidence>
<evidence type="ECO:0000256" key="3">
    <source>
        <dbReference type="ARBA" id="ARBA00022645"/>
    </source>
</evidence>
<comment type="similarity">
    <text evidence="2 12">Belongs to the peptidase M14 family.</text>
</comment>
<keyword evidence="6" id="KW-0732">Signal</keyword>
<dbReference type="InterPro" id="IPR003146">
    <property type="entry name" value="M14A_act_pep"/>
</dbReference>
<evidence type="ECO:0000256" key="12">
    <source>
        <dbReference type="PROSITE-ProRule" id="PRU01379"/>
    </source>
</evidence>
<dbReference type="PRINTS" id="PR00765">
    <property type="entry name" value="CRBOXYPTASEA"/>
</dbReference>
<accession>A0A8J2S6G4</accession>
<keyword evidence="9" id="KW-0482">Metalloprotease</keyword>
<dbReference type="FunFam" id="3.40.630.10:FF:000001">
    <property type="entry name" value="Carboxypeptidase B"/>
    <property type="match status" value="2"/>
</dbReference>
<keyword evidence="10" id="KW-1015">Disulfide bond</keyword>
<dbReference type="SUPFAM" id="SSF53187">
    <property type="entry name" value="Zn-dependent exopeptidases"/>
    <property type="match status" value="2"/>
</dbReference>
<feature type="domain" description="Peptidase M14" evidence="13">
    <location>
        <begin position="551"/>
        <end position="854"/>
    </location>
</feature>
<evidence type="ECO:0000256" key="10">
    <source>
        <dbReference type="ARBA" id="ARBA00023157"/>
    </source>
</evidence>
<proteinExistence type="inferred from homology"/>
<keyword evidence="5" id="KW-0479">Metal-binding</keyword>
<protein>
    <recommendedName>
        <fullName evidence="11">Zinc carboxypeptidase A 1</fullName>
    </recommendedName>
</protein>
<feature type="active site" description="Proton donor/acceptor" evidence="12">
    <location>
        <position position="397"/>
    </location>
</feature>
<dbReference type="GO" id="GO:0005615">
    <property type="term" value="C:extracellular space"/>
    <property type="evidence" value="ECO:0007669"/>
    <property type="project" value="TreeGrafter"/>
</dbReference>
<name>A0A8J2S6G4_9CRUS</name>
<dbReference type="GO" id="GO:0008270">
    <property type="term" value="F:zinc ion binding"/>
    <property type="evidence" value="ECO:0007669"/>
    <property type="project" value="InterPro"/>
</dbReference>
<evidence type="ECO:0000259" key="13">
    <source>
        <dbReference type="PROSITE" id="PS52035"/>
    </source>
</evidence>
<dbReference type="GO" id="GO:0004181">
    <property type="term" value="F:metallocarboxypeptidase activity"/>
    <property type="evidence" value="ECO:0007669"/>
    <property type="project" value="InterPro"/>
</dbReference>
<dbReference type="EMBL" id="CAKKLH010000314">
    <property type="protein sequence ID" value="CAH0111536.1"/>
    <property type="molecule type" value="Genomic_DNA"/>
</dbReference>
<dbReference type="InterPro" id="IPR036990">
    <property type="entry name" value="M14A-like_propep"/>
</dbReference>
<comment type="cofactor">
    <cofactor evidence="1">
        <name>Zn(2+)</name>
        <dbReference type="ChEBI" id="CHEBI:29105"/>
    </cofactor>
</comment>
<dbReference type="Pfam" id="PF02244">
    <property type="entry name" value="Propep_M14"/>
    <property type="match status" value="2"/>
</dbReference>
<dbReference type="FunFam" id="3.30.70.340:FF:000002">
    <property type="entry name" value="Carboxypeptidase A"/>
    <property type="match status" value="2"/>
</dbReference>
<evidence type="ECO:0000313" key="15">
    <source>
        <dbReference type="Proteomes" id="UP000789390"/>
    </source>
</evidence>
<dbReference type="AlphaFoldDB" id="A0A8J2S6G4"/>
<organism evidence="14 15">
    <name type="scientific">Daphnia galeata</name>
    <dbReference type="NCBI Taxonomy" id="27404"/>
    <lineage>
        <taxon>Eukaryota</taxon>
        <taxon>Metazoa</taxon>
        <taxon>Ecdysozoa</taxon>
        <taxon>Arthropoda</taxon>
        <taxon>Crustacea</taxon>
        <taxon>Branchiopoda</taxon>
        <taxon>Diplostraca</taxon>
        <taxon>Cladocera</taxon>
        <taxon>Anomopoda</taxon>
        <taxon>Daphniidae</taxon>
        <taxon>Daphnia</taxon>
    </lineage>
</organism>
<feature type="domain" description="Peptidase M14" evidence="13">
    <location>
        <begin position="136"/>
        <end position="432"/>
    </location>
</feature>
<dbReference type="SMART" id="SM00631">
    <property type="entry name" value="Zn_pept"/>
    <property type="match status" value="2"/>
</dbReference>
<evidence type="ECO:0000256" key="5">
    <source>
        <dbReference type="ARBA" id="ARBA00022723"/>
    </source>
</evidence>
<dbReference type="PANTHER" id="PTHR11705">
    <property type="entry name" value="PROTEASE FAMILY M14 CARBOXYPEPTIDASE A,B"/>
    <property type="match status" value="1"/>
</dbReference>
<evidence type="ECO:0000256" key="1">
    <source>
        <dbReference type="ARBA" id="ARBA00001947"/>
    </source>
</evidence>
<dbReference type="Gene3D" id="3.40.630.10">
    <property type="entry name" value="Zn peptidases"/>
    <property type="match status" value="2"/>
</dbReference>
<comment type="caution">
    <text evidence="14">The sequence shown here is derived from an EMBL/GenBank/DDBJ whole genome shotgun (WGS) entry which is preliminary data.</text>
</comment>
<dbReference type="InterPro" id="IPR000834">
    <property type="entry name" value="Peptidase_M14"/>
</dbReference>
<sequence length="858" mass="96559">MKLARAEPNSGSLNDTQERTVDGVGEAGNLKILIAVQYNGYQVYEAVPQNTAQVEALSNLELSESFDFWTVVRLNGPTDIMSPPEQVEELLEFLKSHSIKYKQKIGNVQQLIDEQSIRSEVNQKPSSASYNLTWDNYYRYDDIREFAYALSASYPELVTVSVAGKSYENRDLILIKISSGGSGTKNAIFVDGGIHACEWISPATVTYIIRELVENYAAHPQYIDDVDWIFMPLVNPDGYEFAHTESRLWRKNRRVHDETNTTCIGTDINRNFDYHFNEGGSSENPCAPTYNGGQPFTEPESRALRDAILAEANRTKSYLTVHSYGQHWLTPWGWTTDLPEDYDAMFALATDAVAALTAVYGTPYDIGSSANLLYANSGPSDDWAKGVAGIPYTYTIELRDKGPVYGFLLPPDQIIPSGIETWEAFKVIAEAVAQMTHLVIWLAVVCPILAAVQRYDGYQVYEAMAKDIPQLEALIDLEQSESFDFWTRVRINAPTDIMAAPDQVNQLLNYLSKYQIEYSIKINNVQELVDHQVETPKLGPHSPRYNMTWDNYYRHEDIVEFAYELAATYPHLVSVSSAGESYEGREMVLMKISSGGDGTKNAIFVDAGIHAREWIAPATVTYIIRELVENYEAHPQYIDDVDWFFMPLINPDGYEFSHTNIRLWRKNRRPNDDVNSTCVGTDLNRNFGYHWNGKYPLNTEGGSSDSPCNEMYHGPEAFSEVESKVVRDAIWAEANRTKSYLTVHSYGQYWLTPWGYTADLPDDYDQMYALAAEAVAALTAVYGTEYEIGSGTVLLYPNSGPTDDWAKGVAGIPYSYTIELRDKGPVYGFLLPPSEIIPSGIETWEAFKVIAENVAKMP</sequence>
<dbReference type="PROSITE" id="PS52035">
    <property type="entry name" value="PEPTIDASE_M14"/>
    <property type="match status" value="2"/>
</dbReference>
<keyword evidence="4" id="KW-0645">Protease</keyword>
<keyword evidence="15" id="KW-1185">Reference proteome</keyword>
<reference evidence="14" key="1">
    <citation type="submission" date="2021-11" db="EMBL/GenBank/DDBJ databases">
        <authorList>
            <person name="Schell T."/>
        </authorList>
    </citation>
    <scope>NUCLEOTIDE SEQUENCE</scope>
    <source>
        <strain evidence="14">M5</strain>
    </source>
</reference>
<keyword evidence="3" id="KW-0121">Carboxypeptidase</keyword>
<dbReference type="PANTHER" id="PTHR11705:SF91">
    <property type="entry name" value="FI01817P-RELATED"/>
    <property type="match status" value="1"/>
</dbReference>
<evidence type="ECO:0000256" key="2">
    <source>
        <dbReference type="ARBA" id="ARBA00005988"/>
    </source>
</evidence>
<evidence type="ECO:0000256" key="6">
    <source>
        <dbReference type="ARBA" id="ARBA00022729"/>
    </source>
</evidence>
<evidence type="ECO:0000256" key="11">
    <source>
        <dbReference type="ARBA" id="ARBA00069039"/>
    </source>
</evidence>
<dbReference type="GO" id="GO:0006508">
    <property type="term" value="P:proteolysis"/>
    <property type="evidence" value="ECO:0007669"/>
    <property type="project" value="UniProtKB-KW"/>
</dbReference>
<dbReference type="Proteomes" id="UP000789390">
    <property type="component" value="Unassembled WGS sequence"/>
</dbReference>
<evidence type="ECO:0000256" key="4">
    <source>
        <dbReference type="ARBA" id="ARBA00022670"/>
    </source>
</evidence>
<feature type="active site" description="Proton donor/acceptor" evidence="12">
    <location>
        <position position="819"/>
    </location>
</feature>
<gene>
    <name evidence="14" type="ORF">DGAL_LOCUS15184</name>
</gene>
<evidence type="ECO:0000256" key="7">
    <source>
        <dbReference type="ARBA" id="ARBA00022801"/>
    </source>
</evidence>
<dbReference type="OrthoDB" id="3626597at2759"/>
<evidence type="ECO:0000256" key="9">
    <source>
        <dbReference type="ARBA" id="ARBA00023049"/>
    </source>
</evidence>
<dbReference type="Gene3D" id="3.30.70.340">
    <property type="entry name" value="Metallocarboxypeptidase-like"/>
    <property type="match status" value="2"/>
</dbReference>
<evidence type="ECO:0000313" key="14">
    <source>
        <dbReference type="EMBL" id="CAH0111536.1"/>
    </source>
</evidence>
<keyword evidence="7" id="KW-0378">Hydrolase</keyword>
<dbReference type="SUPFAM" id="SSF54897">
    <property type="entry name" value="Protease propeptides/inhibitors"/>
    <property type="match status" value="2"/>
</dbReference>
<dbReference type="Pfam" id="PF00246">
    <property type="entry name" value="Peptidase_M14"/>
    <property type="match status" value="2"/>
</dbReference>
<dbReference type="CDD" id="cd03860">
    <property type="entry name" value="M14_CP_A-B_like"/>
    <property type="match status" value="2"/>
</dbReference>
<keyword evidence="8" id="KW-0862">Zinc</keyword>